<dbReference type="AlphaFoldDB" id="A0A1F5PA93"/>
<sequence>MSGALLAFLLAFAALLVAIRTERPLQARWENPDKIDHEHPRNWVVARCDGWYWPKNDSSHLRTDVTFEGRRVIMGLWKVTGEPLRRKLELAGWEEIDPVAGDTVTIPAAEALGTILVVDAEDMSDEDILEQAARFWCRTISEVSRAAKVPTVPLHGAGRRPRRS</sequence>
<proteinExistence type="predicted"/>
<dbReference type="STRING" id="1817832.A3J48_01905"/>
<organism evidence="1 2">
    <name type="scientific">Candidatus Doudnabacteria bacterium RIFCSPHIGHO2_02_FULL_46_11</name>
    <dbReference type="NCBI Taxonomy" id="1817832"/>
    <lineage>
        <taxon>Bacteria</taxon>
        <taxon>Candidatus Doudnaibacteriota</taxon>
    </lineage>
</organism>
<accession>A0A1F5PA93</accession>
<name>A0A1F5PA93_9BACT</name>
<gene>
    <name evidence="1" type="ORF">A3J48_01905</name>
</gene>
<evidence type="ECO:0000313" key="2">
    <source>
        <dbReference type="Proteomes" id="UP000176786"/>
    </source>
</evidence>
<dbReference type="EMBL" id="MFES01000001">
    <property type="protein sequence ID" value="OGE86674.1"/>
    <property type="molecule type" value="Genomic_DNA"/>
</dbReference>
<reference evidence="1 2" key="1">
    <citation type="journal article" date="2016" name="Nat. Commun.">
        <title>Thousands of microbial genomes shed light on interconnected biogeochemical processes in an aquifer system.</title>
        <authorList>
            <person name="Anantharaman K."/>
            <person name="Brown C.T."/>
            <person name="Hug L.A."/>
            <person name="Sharon I."/>
            <person name="Castelle C.J."/>
            <person name="Probst A.J."/>
            <person name="Thomas B.C."/>
            <person name="Singh A."/>
            <person name="Wilkins M.J."/>
            <person name="Karaoz U."/>
            <person name="Brodie E.L."/>
            <person name="Williams K.H."/>
            <person name="Hubbard S.S."/>
            <person name="Banfield J.F."/>
        </authorList>
    </citation>
    <scope>NUCLEOTIDE SEQUENCE [LARGE SCALE GENOMIC DNA]</scope>
</reference>
<dbReference type="Proteomes" id="UP000176786">
    <property type="component" value="Unassembled WGS sequence"/>
</dbReference>
<protein>
    <submittedName>
        <fullName evidence="1">Uncharacterized protein</fullName>
    </submittedName>
</protein>
<comment type="caution">
    <text evidence="1">The sequence shown here is derived from an EMBL/GenBank/DDBJ whole genome shotgun (WGS) entry which is preliminary data.</text>
</comment>
<evidence type="ECO:0000313" key="1">
    <source>
        <dbReference type="EMBL" id="OGE86674.1"/>
    </source>
</evidence>